<dbReference type="PANTHER" id="PTHR11085">
    <property type="entry name" value="NAD-DEPENDENT PROTEIN DEACYLASE SIRTUIN-5, MITOCHONDRIAL-RELATED"/>
    <property type="match status" value="1"/>
</dbReference>
<dbReference type="Pfam" id="PF02146">
    <property type="entry name" value="SIR2"/>
    <property type="match status" value="1"/>
</dbReference>
<dbReference type="PANTHER" id="PTHR11085:SF5">
    <property type="entry name" value="NAD-DEPENDENT PROTEIN DEACETYLASE SIRTUIN-3, MITOCHONDRIAL"/>
    <property type="match status" value="1"/>
</dbReference>
<dbReference type="PROSITE" id="PS50305">
    <property type="entry name" value="SIRTUIN"/>
    <property type="match status" value="1"/>
</dbReference>
<feature type="compositionally biased region" description="Basic and acidic residues" evidence="4">
    <location>
        <begin position="352"/>
        <end position="370"/>
    </location>
</feature>
<comment type="caution">
    <text evidence="6">The sequence shown here is derived from an EMBL/GenBank/DDBJ whole genome shotgun (WGS) entry which is preliminary data.</text>
</comment>
<dbReference type="InterPro" id="IPR003000">
    <property type="entry name" value="Sirtuin"/>
</dbReference>
<dbReference type="GO" id="GO:0046872">
    <property type="term" value="F:metal ion binding"/>
    <property type="evidence" value="ECO:0007669"/>
    <property type="project" value="UniProtKB-KW"/>
</dbReference>
<evidence type="ECO:0000259" key="5">
    <source>
        <dbReference type="PROSITE" id="PS50305"/>
    </source>
</evidence>
<dbReference type="EMBL" id="NDHI03003336">
    <property type="protein sequence ID" value="PNJ84731.1"/>
    <property type="molecule type" value="Genomic_DNA"/>
</dbReference>
<feature type="region of interest" description="Disordered" evidence="4">
    <location>
        <begin position="310"/>
        <end position="370"/>
    </location>
</feature>
<feature type="binding site" evidence="3">
    <location>
        <position position="283"/>
    </location>
    <ligand>
        <name>Zn(2+)</name>
        <dbReference type="ChEBI" id="CHEBI:29105"/>
    </ligand>
</feature>
<keyword evidence="3" id="KW-0479">Metal-binding</keyword>
<dbReference type="GO" id="GO:0005634">
    <property type="term" value="C:nucleus"/>
    <property type="evidence" value="ECO:0007669"/>
    <property type="project" value="TreeGrafter"/>
</dbReference>
<feature type="region of interest" description="Disordered" evidence="4">
    <location>
        <begin position="49"/>
        <end position="80"/>
    </location>
</feature>
<keyword evidence="3" id="KW-0862">Zinc</keyword>
<dbReference type="AlphaFoldDB" id="A0A2J8XRV7"/>
<evidence type="ECO:0000256" key="2">
    <source>
        <dbReference type="ARBA" id="ARBA00023027"/>
    </source>
</evidence>
<dbReference type="InterPro" id="IPR029035">
    <property type="entry name" value="DHS-like_NAD/FAD-binding_dom"/>
</dbReference>
<keyword evidence="2" id="KW-0520">NAD</keyword>
<reference evidence="6" key="1">
    <citation type="submission" date="2017-12" db="EMBL/GenBank/DDBJ databases">
        <title>High-resolution comparative analysis of great ape genomes.</title>
        <authorList>
            <person name="Pollen A."/>
            <person name="Hastie A."/>
            <person name="Hormozdiari F."/>
            <person name="Dougherty M."/>
            <person name="Liu R."/>
            <person name="Chaisson M."/>
            <person name="Hoppe E."/>
            <person name="Hill C."/>
            <person name="Pang A."/>
            <person name="Hillier L."/>
            <person name="Baker C."/>
            <person name="Armstrong J."/>
            <person name="Shendure J."/>
            <person name="Paten B."/>
            <person name="Wilson R."/>
            <person name="Chao H."/>
            <person name="Schneider V."/>
            <person name="Ventura M."/>
            <person name="Kronenberg Z."/>
            <person name="Murali S."/>
            <person name="Gordon D."/>
            <person name="Cantsilieris S."/>
            <person name="Munson K."/>
            <person name="Nelson B."/>
            <person name="Raja A."/>
            <person name="Underwood J."/>
            <person name="Diekhans M."/>
            <person name="Fiddes I."/>
            <person name="Haussler D."/>
            <person name="Eichler E."/>
        </authorList>
    </citation>
    <scope>NUCLEOTIDE SEQUENCE [LARGE SCALE GENOMIC DNA]</scope>
    <source>
        <strain evidence="6">Susie</strain>
    </source>
</reference>
<evidence type="ECO:0000256" key="3">
    <source>
        <dbReference type="PROSITE-ProRule" id="PRU00236"/>
    </source>
</evidence>
<gene>
    <name evidence="6" type="ORF">CR201_G0053142</name>
</gene>
<organism evidence="6">
    <name type="scientific">Pongo abelii</name>
    <name type="common">Sumatran orangutan</name>
    <name type="synonym">Pongo pygmaeus abelii</name>
    <dbReference type="NCBI Taxonomy" id="9601"/>
    <lineage>
        <taxon>Eukaryota</taxon>
        <taxon>Metazoa</taxon>
        <taxon>Chordata</taxon>
        <taxon>Craniata</taxon>
        <taxon>Vertebrata</taxon>
        <taxon>Euteleostomi</taxon>
        <taxon>Mammalia</taxon>
        <taxon>Eutheria</taxon>
        <taxon>Euarchontoglires</taxon>
        <taxon>Primates</taxon>
        <taxon>Haplorrhini</taxon>
        <taxon>Catarrhini</taxon>
        <taxon>Hominidae</taxon>
        <taxon>Pongo</taxon>
    </lineage>
</organism>
<feature type="binding site" evidence="3">
    <location>
        <position position="256"/>
    </location>
    <ligand>
        <name>Zn(2+)</name>
        <dbReference type="ChEBI" id="CHEBI:29105"/>
    </ligand>
</feature>
<dbReference type="GO" id="GO:0070403">
    <property type="term" value="F:NAD+ binding"/>
    <property type="evidence" value="ECO:0007669"/>
    <property type="project" value="InterPro"/>
</dbReference>
<feature type="binding site" evidence="3">
    <location>
        <position position="280"/>
    </location>
    <ligand>
        <name>Zn(2+)</name>
        <dbReference type="ChEBI" id="CHEBI:29105"/>
    </ligand>
</feature>
<protein>
    <submittedName>
        <fullName evidence="6">SIRT3 isoform 7</fullName>
    </submittedName>
</protein>
<dbReference type="InterPro" id="IPR026590">
    <property type="entry name" value="Ssirtuin_cat_dom"/>
</dbReference>
<feature type="domain" description="Deacetylase sirtuin-type" evidence="5">
    <location>
        <begin position="118"/>
        <end position="370"/>
    </location>
</feature>
<proteinExistence type="predicted"/>
<feature type="binding site" evidence="3">
    <location>
        <position position="259"/>
    </location>
    <ligand>
        <name>Zn(2+)</name>
        <dbReference type="ChEBI" id="CHEBI:29105"/>
    </ligand>
</feature>
<sequence>MAFWGWRAAAAVRLWGRVVERAEAGGGVGPFQACGCRVVLGGTDDVSAGLRGSHGARGEPLDPARPLQRPPRPEMPRAFRRQPRAAAPGFFFSSIKGGRRPISFSVGASSVVGSGGSSDKGKLSLQDVAELIRARACQRVVAMVGAGISTPSGIPDFRSPGSGLYSNLQRYDLPYPEAIFELPFFFHNPKPFFTLAKELYPGNYKPNVTHYFLRLLHDKGLLLRLYTQNIDGLERVSGIPASKLVEAHGTFASATCTVCQRPFPGEDIRADVMADRVPRCPVCTGVVKPDIVFFGGAFCQLDRGRAELSSPTAHQPGLGGALGLASSQQGRGPAGGRGSRRGKARELLGWTEEMRDLVQRETGKLDGPDK</sequence>
<evidence type="ECO:0000313" key="6">
    <source>
        <dbReference type="EMBL" id="PNJ84731.1"/>
    </source>
</evidence>
<dbReference type="InterPro" id="IPR050134">
    <property type="entry name" value="NAD-dep_sirtuin_deacylases"/>
</dbReference>
<evidence type="ECO:0000256" key="4">
    <source>
        <dbReference type="SAM" id="MobiDB-lite"/>
    </source>
</evidence>
<dbReference type="GO" id="GO:0017136">
    <property type="term" value="F:histone deacetylase activity, NAD-dependent"/>
    <property type="evidence" value="ECO:0007669"/>
    <property type="project" value="TreeGrafter"/>
</dbReference>
<evidence type="ECO:0000256" key="1">
    <source>
        <dbReference type="ARBA" id="ARBA00022679"/>
    </source>
</evidence>
<dbReference type="Gene3D" id="3.40.50.1220">
    <property type="entry name" value="TPP-binding domain"/>
    <property type="match status" value="1"/>
</dbReference>
<dbReference type="SUPFAM" id="SSF52467">
    <property type="entry name" value="DHS-like NAD/FAD-binding domain"/>
    <property type="match status" value="1"/>
</dbReference>
<name>A0A2J8XRV7_PONAB</name>
<accession>A0A2J8XRV7</accession>
<keyword evidence="1" id="KW-0808">Transferase</keyword>
<feature type="active site" description="Proton acceptor" evidence="3">
    <location>
        <position position="248"/>
    </location>
</feature>